<reference evidence="1 2" key="1">
    <citation type="journal article" date="2021" name="Elife">
        <title>Chloroplast acquisition without the gene transfer in kleptoplastic sea slugs, Plakobranchus ocellatus.</title>
        <authorList>
            <person name="Maeda T."/>
            <person name="Takahashi S."/>
            <person name="Yoshida T."/>
            <person name="Shimamura S."/>
            <person name="Takaki Y."/>
            <person name="Nagai Y."/>
            <person name="Toyoda A."/>
            <person name="Suzuki Y."/>
            <person name="Arimoto A."/>
            <person name="Ishii H."/>
            <person name="Satoh N."/>
            <person name="Nishiyama T."/>
            <person name="Hasebe M."/>
            <person name="Maruyama T."/>
            <person name="Minagawa J."/>
            <person name="Obokata J."/>
            <person name="Shigenobu S."/>
        </authorList>
    </citation>
    <scope>NUCLEOTIDE SEQUENCE [LARGE SCALE GENOMIC DNA]</scope>
</reference>
<name>A0AAV3ZEG4_9GAST</name>
<keyword evidence="2" id="KW-1185">Reference proteome</keyword>
<evidence type="ECO:0000313" key="1">
    <source>
        <dbReference type="EMBL" id="GFN93676.1"/>
    </source>
</evidence>
<comment type="caution">
    <text evidence="1">The sequence shown here is derived from an EMBL/GenBank/DDBJ whole genome shotgun (WGS) entry which is preliminary data.</text>
</comment>
<proteinExistence type="predicted"/>
<organism evidence="1 2">
    <name type="scientific">Plakobranchus ocellatus</name>
    <dbReference type="NCBI Taxonomy" id="259542"/>
    <lineage>
        <taxon>Eukaryota</taxon>
        <taxon>Metazoa</taxon>
        <taxon>Spiralia</taxon>
        <taxon>Lophotrochozoa</taxon>
        <taxon>Mollusca</taxon>
        <taxon>Gastropoda</taxon>
        <taxon>Heterobranchia</taxon>
        <taxon>Euthyneura</taxon>
        <taxon>Panpulmonata</taxon>
        <taxon>Sacoglossa</taxon>
        <taxon>Placobranchoidea</taxon>
        <taxon>Plakobranchidae</taxon>
        <taxon>Plakobranchus</taxon>
    </lineage>
</organism>
<gene>
    <name evidence="1" type="ORF">PoB_002018200</name>
</gene>
<accession>A0AAV3ZEG4</accession>
<dbReference type="AlphaFoldDB" id="A0AAV3ZEG4"/>
<protein>
    <submittedName>
        <fullName evidence="1">Uncharacterized protein</fullName>
    </submittedName>
</protein>
<dbReference type="Proteomes" id="UP000735302">
    <property type="component" value="Unassembled WGS sequence"/>
</dbReference>
<dbReference type="EMBL" id="BLXT01002363">
    <property type="protein sequence ID" value="GFN93676.1"/>
    <property type="molecule type" value="Genomic_DNA"/>
</dbReference>
<evidence type="ECO:0000313" key="2">
    <source>
        <dbReference type="Proteomes" id="UP000735302"/>
    </source>
</evidence>
<sequence>MLALLLFDDERMMKAAADRCPKTKLSLIRAADTTLVPVTVDPLICEFILGWTLNPQLGFQPSQLPLGAVPNGDKMPEITRKVNGLFEIILSAFIRYLDLTQTDTGTGYKIQRN</sequence>